<dbReference type="Pfam" id="PF01734">
    <property type="entry name" value="Patatin"/>
    <property type="match status" value="1"/>
</dbReference>
<dbReference type="PROSITE" id="PS51635">
    <property type="entry name" value="PNPLA"/>
    <property type="match status" value="1"/>
</dbReference>
<dbReference type="GO" id="GO:0005739">
    <property type="term" value="C:mitochondrion"/>
    <property type="evidence" value="ECO:0007669"/>
    <property type="project" value="TreeGrafter"/>
</dbReference>
<dbReference type="Gene3D" id="3.40.1090.10">
    <property type="entry name" value="Cytosolic phospholipase A2 catalytic domain"/>
    <property type="match status" value="1"/>
</dbReference>
<evidence type="ECO:0000256" key="8">
    <source>
        <dbReference type="PROSITE-ProRule" id="PRU01161"/>
    </source>
</evidence>
<feature type="active site" description="Nucleophile" evidence="8">
    <location>
        <position position="516"/>
    </location>
</feature>
<feature type="domain" description="PNPLA" evidence="10">
    <location>
        <begin position="478"/>
        <end position="667"/>
    </location>
</feature>
<keyword evidence="8" id="KW-0442">Lipid degradation</keyword>
<feature type="region of interest" description="Disordered" evidence="9">
    <location>
        <begin position="420"/>
        <end position="441"/>
    </location>
</feature>
<feature type="short sequence motif" description="GXGXXG" evidence="8">
    <location>
        <begin position="482"/>
        <end position="487"/>
    </location>
</feature>
<dbReference type="PROSITE" id="PS50297">
    <property type="entry name" value="ANK_REP_REGION"/>
    <property type="match status" value="3"/>
</dbReference>
<keyword evidence="2" id="KW-0677">Repeat</keyword>
<evidence type="ECO:0000313" key="11">
    <source>
        <dbReference type="Proteomes" id="UP000085678"/>
    </source>
</evidence>
<dbReference type="GO" id="GO:0052816">
    <property type="term" value="F:long-chain fatty acyl-CoA hydrolase activity"/>
    <property type="evidence" value="ECO:0007669"/>
    <property type="project" value="TreeGrafter"/>
</dbReference>
<dbReference type="GO" id="GO:0047499">
    <property type="term" value="F:calcium-independent phospholipase A2 activity"/>
    <property type="evidence" value="ECO:0007669"/>
    <property type="project" value="InterPro"/>
</dbReference>
<organism evidence="11 12">
    <name type="scientific">Lingula anatina</name>
    <name type="common">Brachiopod</name>
    <name type="synonym">Lingula unguis</name>
    <dbReference type="NCBI Taxonomy" id="7574"/>
    <lineage>
        <taxon>Eukaryota</taxon>
        <taxon>Metazoa</taxon>
        <taxon>Spiralia</taxon>
        <taxon>Lophotrochozoa</taxon>
        <taxon>Brachiopoda</taxon>
        <taxon>Linguliformea</taxon>
        <taxon>Lingulata</taxon>
        <taxon>Lingulida</taxon>
        <taxon>Linguloidea</taxon>
        <taxon>Lingulidae</taxon>
        <taxon>Lingula</taxon>
    </lineage>
</organism>
<dbReference type="Proteomes" id="UP000085678">
    <property type="component" value="Unplaced"/>
</dbReference>
<dbReference type="GO" id="GO:2000304">
    <property type="term" value="P:positive regulation of ceramide biosynthetic process"/>
    <property type="evidence" value="ECO:0007669"/>
    <property type="project" value="TreeGrafter"/>
</dbReference>
<dbReference type="InterPro" id="IPR002110">
    <property type="entry name" value="Ankyrin_rpt"/>
</dbReference>
<dbReference type="InterPro" id="IPR002641">
    <property type="entry name" value="PNPLA_dom"/>
</dbReference>
<feature type="compositionally biased region" description="Basic and acidic residues" evidence="9">
    <location>
        <begin position="421"/>
        <end position="433"/>
    </location>
</feature>
<dbReference type="EC" id="3.1.1.4" evidence="1"/>
<proteinExistence type="predicted"/>
<feature type="short sequence motif" description="GXSXG" evidence="8">
    <location>
        <begin position="514"/>
        <end position="518"/>
    </location>
</feature>
<dbReference type="KEGG" id="lak:106181653"/>
<dbReference type="SUPFAM" id="SSF48403">
    <property type="entry name" value="Ankyrin repeat"/>
    <property type="match status" value="1"/>
</dbReference>
<feature type="active site" description="Proton acceptor" evidence="8">
    <location>
        <position position="654"/>
    </location>
</feature>
<feature type="short sequence motif" description="DGA/G" evidence="8">
    <location>
        <begin position="654"/>
        <end position="656"/>
    </location>
</feature>
<evidence type="ECO:0000313" key="12">
    <source>
        <dbReference type="RefSeq" id="XP_013421559.1"/>
    </source>
</evidence>
<feature type="compositionally biased region" description="Polar residues" evidence="9">
    <location>
        <begin position="607"/>
        <end position="621"/>
    </location>
</feature>
<comment type="catalytic activity">
    <reaction evidence="6">
        <text>a 1,2-diacyl-sn-glycero-3-phosphocholine + H2O = a 1-acyl-sn-glycero-3-phosphocholine + a fatty acid + H(+)</text>
        <dbReference type="Rhea" id="RHEA:15801"/>
        <dbReference type="ChEBI" id="CHEBI:15377"/>
        <dbReference type="ChEBI" id="CHEBI:15378"/>
        <dbReference type="ChEBI" id="CHEBI:28868"/>
        <dbReference type="ChEBI" id="CHEBI:57643"/>
        <dbReference type="ChEBI" id="CHEBI:58168"/>
        <dbReference type="EC" id="3.1.1.4"/>
    </reaction>
    <physiologicalReaction direction="left-to-right" evidence="6">
        <dbReference type="Rhea" id="RHEA:15802"/>
    </physiologicalReaction>
</comment>
<dbReference type="InterPro" id="IPR036770">
    <property type="entry name" value="Ankyrin_rpt-contain_sf"/>
</dbReference>
<dbReference type="RefSeq" id="XP_013421559.1">
    <property type="nucleotide sequence ID" value="XM_013566105.1"/>
</dbReference>
<sequence>MDFLKRVYGAAQNAVQSFTNPYKIQEVNSKNYDNSSLVCKEDLFALYKMGKTYDAIVRFPEQTDKAFSLFRLEKEMDALSQFTNLQEKLNPLVMSSHSVLQKDQLQELIDCLRENPTWSCAHLATQLGLKNSLRHPSVLCFINSADPKTGLAPIHLAVKSNMTDLVKELVVCQAQTSLIDALGNTAYHYAAVTNRDIIRILATRDIAKVVNTCNGEGETPLHIAALHNKDECLDELLIHGADPMLTNSYRFPIHCATKNSNIKCIEILVKRCPNQLTMQDTKYGGAPIHWAKTKETVALLADLGCDTNARNFSGDTPLHIMIQRKRVECIVELLSRGADANAIGYQGNTLLHLALLTEDVDVVRSIIVFGCDVNAANSFGVMPRHIAANSSSKSRDALVYCLHMVGALRCREGMQGCSDGCKSDGKNDGKPDGKPAPPPDEPVMLHEEMLRDALEGTASFNAWHTSIDLKQKAGLRVLSLDGGGIRGLVLIQILLAIEQAAGKPIREMFDWFAGTSTGGILALAILHGKTLRYTMGLYFRLKSQVFVGGRPYNSEKFESFLKQEFGENTKMTDVTEPKVMVTGVLADRHPAELHLFRNYVSPRKAAQSPSTSKPTVDTNNFEPVKGPHEQPVWRAARCTGAAPTYFRAMGRFLDGGLIANNPTLDLLTEIWEYNMALKFLNQESKMRPLGLVVSLGTGRIPVTPVSNCDVFRPGGPIDLVKLGFGAQALTNLLIDQATQAEGRVVDRCRAWCAMVNIPFFRFSPQLSDDISLDATEDTILCRMLWDTQVYLYQNREKINHLARVLTSLDGGRKNEGIMEWKQAVC</sequence>
<dbReference type="AlphaFoldDB" id="A0A1S3KGH3"/>
<feature type="repeat" description="ANK" evidence="7">
    <location>
        <begin position="149"/>
        <end position="181"/>
    </location>
</feature>
<name>A0A1S3KGH3_LINAN</name>
<dbReference type="PANTHER" id="PTHR24139">
    <property type="entry name" value="CALCIUM-INDEPENDENT PHOSPHOLIPASE A2"/>
    <property type="match status" value="1"/>
</dbReference>
<dbReference type="GeneID" id="106181653"/>
<dbReference type="FunCoup" id="A0A1S3KGH3">
    <property type="interactions" value="1540"/>
</dbReference>
<evidence type="ECO:0000256" key="6">
    <source>
        <dbReference type="ARBA" id="ARBA00023422"/>
    </source>
</evidence>
<dbReference type="Gene3D" id="1.25.40.20">
    <property type="entry name" value="Ankyrin repeat-containing domain"/>
    <property type="match status" value="2"/>
</dbReference>
<dbReference type="InterPro" id="IPR047148">
    <property type="entry name" value="PLPL9"/>
</dbReference>
<evidence type="ECO:0000259" key="10">
    <source>
        <dbReference type="PROSITE" id="PS51635"/>
    </source>
</evidence>
<dbReference type="InterPro" id="IPR016035">
    <property type="entry name" value="Acyl_Trfase/lysoPLipase"/>
</dbReference>
<dbReference type="SMART" id="SM00248">
    <property type="entry name" value="ANK"/>
    <property type="match status" value="6"/>
</dbReference>
<feature type="repeat" description="ANK" evidence="7">
    <location>
        <begin position="216"/>
        <end position="248"/>
    </location>
</feature>
<evidence type="ECO:0000256" key="4">
    <source>
        <dbReference type="ARBA" id="ARBA00023043"/>
    </source>
</evidence>
<evidence type="ECO:0000256" key="2">
    <source>
        <dbReference type="ARBA" id="ARBA00022737"/>
    </source>
</evidence>
<accession>A0A1S3KGH3</accession>
<evidence type="ECO:0000256" key="3">
    <source>
        <dbReference type="ARBA" id="ARBA00022801"/>
    </source>
</evidence>
<dbReference type="OMA" id="VQIVREM"/>
<feature type="repeat" description="ANK" evidence="7">
    <location>
        <begin position="346"/>
        <end position="378"/>
    </location>
</feature>
<reference evidence="12" key="1">
    <citation type="submission" date="2025-08" db="UniProtKB">
        <authorList>
            <consortium name="RefSeq"/>
        </authorList>
    </citation>
    <scope>IDENTIFICATION</scope>
    <source>
        <tissue evidence="12">Gonads</tissue>
    </source>
</reference>
<dbReference type="PANTHER" id="PTHR24139:SF34">
    <property type="entry name" value="85_88 KDA CALCIUM-INDEPENDENT PHOSPHOLIPASE A2"/>
    <property type="match status" value="1"/>
</dbReference>
<keyword evidence="11" id="KW-1185">Reference proteome</keyword>
<keyword evidence="4 7" id="KW-0040">ANK repeat</keyword>
<dbReference type="GO" id="GO:0016042">
    <property type="term" value="P:lipid catabolic process"/>
    <property type="evidence" value="ECO:0007669"/>
    <property type="project" value="UniProtKB-UniRule"/>
</dbReference>
<dbReference type="OrthoDB" id="10021675at2759"/>
<evidence type="ECO:0000256" key="9">
    <source>
        <dbReference type="SAM" id="MobiDB-lite"/>
    </source>
</evidence>
<evidence type="ECO:0000256" key="1">
    <source>
        <dbReference type="ARBA" id="ARBA00013278"/>
    </source>
</evidence>
<dbReference type="SUPFAM" id="SSF52151">
    <property type="entry name" value="FabD/lysophospholipase-like"/>
    <property type="match status" value="1"/>
</dbReference>
<keyword evidence="5 8" id="KW-0443">Lipid metabolism</keyword>
<evidence type="ECO:0000256" key="7">
    <source>
        <dbReference type="PROSITE-ProRule" id="PRU00023"/>
    </source>
</evidence>
<dbReference type="PROSITE" id="PS50088">
    <property type="entry name" value="ANK_REPEAT"/>
    <property type="match status" value="4"/>
</dbReference>
<gene>
    <name evidence="12" type="primary">LOC106181653</name>
</gene>
<feature type="region of interest" description="Disordered" evidence="9">
    <location>
        <begin position="602"/>
        <end position="627"/>
    </location>
</feature>
<keyword evidence="3 8" id="KW-0378">Hydrolase</keyword>
<feature type="repeat" description="ANK" evidence="7">
    <location>
        <begin position="313"/>
        <end position="345"/>
    </location>
</feature>
<dbReference type="InParanoid" id="A0A1S3KGH3"/>
<evidence type="ECO:0000256" key="5">
    <source>
        <dbReference type="ARBA" id="ARBA00023098"/>
    </source>
</evidence>
<dbReference type="STRING" id="7574.A0A1S3KGH3"/>
<dbReference type="Pfam" id="PF12796">
    <property type="entry name" value="Ank_2"/>
    <property type="match status" value="2"/>
</dbReference>
<protein>
    <recommendedName>
        <fullName evidence="1">phospholipase A2</fullName>
        <ecNumber evidence="1">3.1.1.4</ecNumber>
    </recommendedName>
</protein>
<dbReference type="CDD" id="cd07212">
    <property type="entry name" value="Pat_PNPLA9"/>
    <property type="match status" value="1"/>
</dbReference>